<dbReference type="EMBL" id="JBHTBN010000002">
    <property type="protein sequence ID" value="MFC7357300.1"/>
    <property type="molecule type" value="Genomic_DNA"/>
</dbReference>
<reference evidence="2" key="1">
    <citation type="journal article" date="2019" name="Int. J. Syst. Evol. Microbiol.">
        <title>The Global Catalogue of Microorganisms (GCM) 10K type strain sequencing project: providing services to taxonomists for standard genome sequencing and annotation.</title>
        <authorList>
            <consortium name="The Broad Institute Genomics Platform"/>
            <consortium name="The Broad Institute Genome Sequencing Center for Infectious Disease"/>
            <person name="Wu L."/>
            <person name="Ma J."/>
        </authorList>
    </citation>
    <scope>NUCLEOTIDE SEQUENCE [LARGE SCALE GENOMIC DNA]</scope>
    <source>
        <strain evidence="2">CGMCC 1.16306</strain>
    </source>
</reference>
<keyword evidence="2" id="KW-1185">Reference proteome</keyword>
<dbReference type="RefSeq" id="WP_380217146.1">
    <property type="nucleotide sequence ID" value="NZ_JBHTBN010000002.1"/>
</dbReference>
<name>A0ABW2MUR1_9FLAO</name>
<organism evidence="1 2">
    <name type="scientific">Jejudonia soesokkakensis</name>
    <dbReference type="NCBI Taxonomy" id="1323432"/>
    <lineage>
        <taxon>Bacteria</taxon>
        <taxon>Pseudomonadati</taxon>
        <taxon>Bacteroidota</taxon>
        <taxon>Flavobacteriia</taxon>
        <taxon>Flavobacteriales</taxon>
        <taxon>Flavobacteriaceae</taxon>
        <taxon>Jejudonia</taxon>
    </lineage>
</organism>
<sequence length="139" mass="16585">MKYLLAITILAFTILACESNKTIVKNSSNDSSTMGDTIRIANDSLDYEILIFEPGFNSFLLTQQPRGYYGLNFLENRNTLWTSIYNQRVRTIQSYNRNLYQQEINYEPHIRYGYEVNYLLYNYFLFFQQEYKQNFPGSR</sequence>
<dbReference type="Pfam" id="PF19643">
    <property type="entry name" value="DUF6146"/>
    <property type="match status" value="1"/>
</dbReference>
<accession>A0ABW2MUR1</accession>
<gene>
    <name evidence="1" type="ORF">ACFQO1_06350</name>
</gene>
<comment type="caution">
    <text evidence="1">The sequence shown here is derived from an EMBL/GenBank/DDBJ whole genome shotgun (WGS) entry which is preliminary data.</text>
</comment>
<dbReference type="InterPro" id="IPR046144">
    <property type="entry name" value="DUF6146"/>
</dbReference>
<protein>
    <submittedName>
        <fullName evidence="1">DUF6146 family protein</fullName>
    </submittedName>
</protein>
<dbReference type="Proteomes" id="UP001596415">
    <property type="component" value="Unassembled WGS sequence"/>
</dbReference>
<evidence type="ECO:0000313" key="2">
    <source>
        <dbReference type="Proteomes" id="UP001596415"/>
    </source>
</evidence>
<evidence type="ECO:0000313" key="1">
    <source>
        <dbReference type="EMBL" id="MFC7357300.1"/>
    </source>
</evidence>
<dbReference type="PROSITE" id="PS51257">
    <property type="entry name" value="PROKAR_LIPOPROTEIN"/>
    <property type="match status" value="1"/>
</dbReference>
<proteinExistence type="predicted"/>